<feature type="region of interest" description="Disordered" evidence="1">
    <location>
        <begin position="168"/>
        <end position="247"/>
    </location>
</feature>
<dbReference type="Proteomes" id="UP000827092">
    <property type="component" value="Unassembled WGS sequence"/>
</dbReference>
<feature type="compositionally biased region" description="Acidic residues" evidence="1">
    <location>
        <begin position="744"/>
        <end position="755"/>
    </location>
</feature>
<protein>
    <submittedName>
        <fullName evidence="2">Uncharacterized protein</fullName>
    </submittedName>
</protein>
<proteinExistence type="predicted"/>
<name>A0AAV6U843_9ARAC</name>
<comment type="caution">
    <text evidence="2">The sequence shown here is derived from an EMBL/GenBank/DDBJ whole genome shotgun (WGS) entry which is preliminary data.</text>
</comment>
<evidence type="ECO:0000313" key="3">
    <source>
        <dbReference type="Proteomes" id="UP000827092"/>
    </source>
</evidence>
<feature type="compositionally biased region" description="Polar residues" evidence="1">
    <location>
        <begin position="554"/>
        <end position="563"/>
    </location>
</feature>
<feature type="compositionally biased region" description="Polar residues" evidence="1">
    <location>
        <begin position="817"/>
        <end position="836"/>
    </location>
</feature>
<evidence type="ECO:0000313" key="2">
    <source>
        <dbReference type="EMBL" id="KAG8180003.1"/>
    </source>
</evidence>
<feature type="region of interest" description="Disordered" evidence="1">
    <location>
        <begin position="491"/>
        <end position="710"/>
    </location>
</feature>
<feature type="compositionally biased region" description="Basic and acidic residues" evidence="1">
    <location>
        <begin position="420"/>
        <end position="438"/>
    </location>
</feature>
<feature type="compositionally biased region" description="Polar residues" evidence="1">
    <location>
        <begin position="906"/>
        <end position="919"/>
    </location>
</feature>
<dbReference type="EMBL" id="JAFNEN010000591">
    <property type="protein sequence ID" value="KAG8180003.1"/>
    <property type="molecule type" value="Genomic_DNA"/>
</dbReference>
<feature type="compositionally biased region" description="Acidic residues" evidence="1">
    <location>
        <begin position="886"/>
        <end position="895"/>
    </location>
</feature>
<gene>
    <name evidence="2" type="ORF">JTE90_020958</name>
</gene>
<dbReference type="AlphaFoldDB" id="A0AAV6U843"/>
<evidence type="ECO:0000256" key="1">
    <source>
        <dbReference type="SAM" id="MobiDB-lite"/>
    </source>
</evidence>
<feature type="compositionally biased region" description="Polar residues" evidence="1">
    <location>
        <begin position="634"/>
        <end position="647"/>
    </location>
</feature>
<feature type="region of interest" description="Disordered" evidence="1">
    <location>
        <begin position="802"/>
        <end position="919"/>
    </location>
</feature>
<feature type="region of interest" description="Disordered" evidence="1">
    <location>
        <begin position="328"/>
        <end position="456"/>
    </location>
</feature>
<feature type="compositionally biased region" description="Polar residues" evidence="1">
    <location>
        <begin position="203"/>
        <end position="224"/>
    </location>
</feature>
<reference evidence="2 3" key="1">
    <citation type="journal article" date="2022" name="Nat. Ecol. Evol.">
        <title>A masculinizing supergene underlies an exaggerated male reproductive morph in a spider.</title>
        <authorList>
            <person name="Hendrickx F."/>
            <person name="De Corte Z."/>
            <person name="Sonet G."/>
            <person name="Van Belleghem S.M."/>
            <person name="Kostlbacher S."/>
            <person name="Vangestel C."/>
        </authorList>
    </citation>
    <scope>NUCLEOTIDE SEQUENCE [LARGE SCALE GENOMIC DNA]</scope>
    <source>
        <strain evidence="2">W744_W776</strain>
    </source>
</reference>
<feature type="region of interest" description="Disordered" evidence="1">
    <location>
        <begin position="1"/>
        <end position="55"/>
    </location>
</feature>
<feature type="compositionally biased region" description="Polar residues" evidence="1">
    <location>
        <begin position="381"/>
        <end position="399"/>
    </location>
</feature>
<keyword evidence="3" id="KW-1185">Reference proteome</keyword>
<feature type="region of interest" description="Disordered" evidence="1">
    <location>
        <begin position="730"/>
        <end position="762"/>
    </location>
</feature>
<accession>A0AAV6U843</accession>
<feature type="compositionally biased region" description="Polar residues" evidence="1">
    <location>
        <begin position="27"/>
        <end position="43"/>
    </location>
</feature>
<sequence>MGEDRTMSSEKKNEVTTSYPCRHRHSSVISSCSEDAESESTSAGYPPTPDEERDEEFEYGPGIVNKLRTRFLSITLKQNRGTNMRRSCSMENLLDQDRPGRPLSYPSVEKATSAKPLLGNLKRAKSMDTLLMEMHPEEAKVVKSGLMPTICDEELPKPDTVKTYKRMFEPAESRRGYHGRRPPVLRASARSNSGSKVNGVSSPNQSSAKVNGTSVTRSKYSAKQLTPVKAQSPDISAPVNCNGKKSPESPRPLFNGCHVVKATPVKINNIRNGKEVENFNSINRFLNKKEIQFAPKTDNIICNRNVNHHDILEIKLNKDVVKQFTKNNMTNGNVKPKVPPNRPTLRSPRPLTKINEQPCNDLLSPTKAKPFLSNGLKKICENNNKSDSPQSPEPKSTDISKIPHQFPLKRHIKSPPPVNKPKEDFVWPPELKSKDTTKNKSINENAGIKNPEEKNMMSETVPMPEKKIKDIIQTLSESSVVKNETQLPEKPLISKLPERTAMVSPDLTSNKLLKTPTVPPPKVPLKQPTITANEPVKKPSNVLVDPPKKPVNGTMDTPKQPSNGFVDPSKKPVNGIMDTPKQLSNGFGDPSKKSSDESALDTPPNRSPSPCQPETKPNINGFVDPSKKPFNGSVLDTSLNRTPSPSQLEKKPNGITNPTKSPPLNGLPTTPVLKKSPANGHAGKASKQPTLDTTDNKRAIKKSPPQNTSMVFDFRGKDVVSHVAVLPTPFGCKSIHPKKRSETPEEDDDTDEDYVDYSVPPPSGVVFEGENIKIGKGSILAIRNKDLKITFDDDVDGNTFVYPSENSLLEDPEKSSTNEMIPNGQHPPNSKLKTNTSIGSSSSGGGLSSYTPSVLRTMDNFEPGMSVRPSPPPDKEVQPEKSGKEENDEVQEESEDLKPADPDLISSWSISAGTSDLLF</sequence>
<organism evidence="2 3">
    <name type="scientific">Oedothorax gibbosus</name>
    <dbReference type="NCBI Taxonomy" id="931172"/>
    <lineage>
        <taxon>Eukaryota</taxon>
        <taxon>Metazoa</taxon>
        <taxon>Ecdysozoa</taxon>
        <taxon>Arthropoda</taxon>
        <taxon>Chelicerata</taxon>
        <taxon>Arachnida</taxon>
        <taxon>Araneae</taxon>
        <taxon>Araneomorphae</taxon>
        <taxon>Entelegynae</taxon>
        <taxon>Araneoidea</taxon>
        <taxon>Linyphiidae</taxon>
        <taxon>Erigoninae</taxon>
        <taxon>Oedothorax</taxon>
    </lineage>
</organism>
<feature type="compositionally biased region" description="Basic and acidic residues" evidence="1">
    <location>
        <begin position="1"/>
        <end position="14"/>
    </location>
</feature>
<feature type="compositionally biased region" description="Low complexity" evidence="1">
    <location>
        <begin position="191"/>
        <end position="202"/>
    </location>
</feature>
<feature type="compositionally biased region" description="Basic and acidic residues" evidence="1">
    <location>
        <begin position="873"/>
        <end position="885"/>
    </location>
</feature>